<feature type="compositionally biased region" description="Low complexity" evidence="1">
    <location>
        <begin position="414"/>
        <end position="435"/>
    </location>
</feature>
<protein>
    <submittedName>
        <fullName evidence="3">Uncharacterized protein</fullName>
    </submittedName>
</protein>
<keyword evidence="2" id="KW-0812">Transmembrane</keyword>
<sequence>MTPTRGAVAAVVGGLVAVAARRWGVSAVDDRVLEWQGELHALRHEPGVPPAVRGYRQITFALSLATSRPARAQRPAAAALDTTWGLIGLPRPVLVVLAVPGIAIGLMQGYADAVRDSIFSLLVPRDNSGDPANGITGPGAAFWVGLVLLAGGLVLAATVFSRSWSAQDPAHRRLARLTAVPVLLAAGGQLTRQPSVPAAALVAAAVVLAGAGLWADRVTGARRWLVLVPAGTVTAAVLFVAGRGPETLHHGVVGTAAVTLAVTVFAVRCAAATTRVAPATAPPVEAAAPTTGPGAGSAARTVALVTALAVTMVGAAVLAVSWAGALPVDGLNLGVWAGWRTAIRQAAAVLVVAGLVQLAAVHPRSRLTGDRRRRVGLAVAVVAACCVPSLLLHGRWMWVAVEAARPVTPRRPRSSPAPSRHCAWPARSAPAGPRCAPRPRWRSWPGAPASWRRRPR</sequence>
<organism evidence="3 4">
    <name type="scientific">Dactylosporangium aurantiacum</name>
    <dbReference type="NCBI Taxonomy" id="35754"/>
    <lineage>
        <taxon>Bacteria</taxon>
        <taxon>Bacillati</taxon>
        <taxon>Actinomycetota</taxon>
        <taxon>Actinomycetes</taxon>
        <taxon>Micromonosporales</taxon>
        <taxon>Micromonosporaceae</taxon>
        <taxon>Dactylosporangium</taxon>
    </lineage>
</organism>
<name>A0A9Q9MFR0_9ACTN</name>
<accession>A0A9Q9MFR0</accession>
<gene>
    <name evidence="3" type="ORF">Daura_29095</name>
</gene>
<evidence type="ECO:0000256" key="1">
    <source>
        <dbReference type="SAM" id="MobiDB-lite"/>
    </source>
</evidence>
<evidence type="ECO:0000256" key="2">
    <source>
        <dbReference type="SAM" id="Phobius"/>
    </source>
</evidence>
<feature type="transmembrane region" description="Helical" evidence="2">
    <location>
        <begin position="248"/>
        <end position="267"/>
    </location>
</feature>
<evidence type="ECO:0000313" key="3">
    <source>
        <dbReference type="EMBL" id="UWZ50861.1"/>
    </source>
</evidence>
<dbReference type="EMBL" id="CP073767">
    <property type="protein sequence ID" value="UWZ50861.1"/>
    <property type="molecule type" value="Genomic_DNA"/>
</dbReference>
<feature type="transmembrane region" description="Helical" evidence="2">
    <location>
        <begin position="342"/>
        <end position="363"/>
    </location>
</feature>
<feature type="transmembrane region" description="Helical" evidence="2">
    <location>
        <begin position="196"/>
        <end position="215"/>
    </location>
</feature>
<feature type="transmembrane region" description="Helical" evidence="2">
    <location>
        <begin position="302"/>
        <end position="322"/>
    </location>
</feature>
<dbReference type="AlphaFoldDB" id="A0A9Q9MFR0"/>
<feature type="transmembrane region" description="Helical" evidence="2">
    <location>
        <begin position="173"/>
        <end position="190"/>
    </location>
</feature>
<reference evidence="3" key="1">
    <citation type="submission" date="2021-04" db="EMBL/GenBank/DDBJ databases">
        <title>Dactylosporangium aurantiacum NRRL B-8018 full assembly.</title>
        <authorList>
            <person name="Hartkoorn R.C."/>
            <person name="Beaudoing E."/>
            <person name="Hot D."/>
        </authorList>
    </citation>
    <scope>NUCLEOTIDE SEQUENCE</scope>
    <source>
        <strain evidence="3">NRRL B-8018</strain>
    </source>
</reference>
<dbReference type="Proteomes" id="UP001058003">
    <property type="component" value="Chromosome"/>
</dbReference>
<dbReference type="RefSeq" id="WP_033358146.1">
    <property type="nucleotide sequence ID" value="NZ_CP073767.1"/>
</dbReference>
<feature type="transmembrane region" description="Helical" evidence="2">
    <location>
        <begin position="375"/>
        <end position="398"/>
    </location>
</feature>
<feature type="transmembrane region" description="Helical" evidence="2">
    <location>
        <begin position="140"/>
        <end position="161"/>
    </location>
</feature>
<dbReference type="KEGG" id="daur:Daura_29095"/>
<feature type="transmembrane region" description="Helical" evidence="2">
    <location>
        <begin position="224"/>
        <end position="242"/>
    </location>
</feature>
<keyword evidence="4" id="KW-1185">Reference proteome</keyword>
<feature type="region of interest" description="Disordered" evidence="1">
    <location>
        <begin position="408"/>
        <end position="456"/>
    </location>
</feature>
<proteinExistence type="predicted"/>
<keyword evidence="2" id="KW-0472">Membrane</keyword>
<evidence type="ECO:0000313" key="4">
    <source>
        <dbReference type="Proteomes" id="UP001058003"/>
    </source>
</evidence>
<keyword evidence="2" id="KW-1133">Transmembrane helix</keyword>